<name>A0ABN8HZ99_9NEOP</name>
<feature type="region of interest" description="Disordered" evidence="1">
    <location>
        <begin position="35"/>
        <end position="86"/>
    </location>
</feature>
<organism evidence="2 3">
    <name type="scientific">Iphiclides podalirius</name>
    <name type="common">scarce swallowtail</name>
    <dbReference type="NCBI Taxonomy" id="110791"/>
    <lineage>
        <taxon>Eukaryota</taxon>
        <taxon>Metazoa</taxon>
        <taxon>Ecdysozoa</taxon>
        <taxon>Arthropoda</taxon>
        <taxon>Hexapoda</taxon>
        <taxon>Insecta</taxon>
        <taxon>Pterygota</taxon>
        <taxon>Neoptera</taxon>
        <taxon>Endopterygota</taxon>
        <taxon>Lepidoptera</taxon>
        <taxon>Glossata</taxon>
        <taxon>Ditrysia</taxon>
        <taxon>Papilionoidea</taxon>
        <taxon>Papilionidae</taxon>
        <taxon>Papilioninae</taxon>
        <taxon>Iphiclides</taxon>
    </lineage>
</organism>
<dbReference type="Proteomes" id="UP000837857">
    <property type="component" value="Chromosome 13"/>
</dbReference>
<evidence type="ECO:0000256" key="1">
    <source>
        <dbReference type="SAM" id="MobiDB-lite"/>
    </source>
</evidence>
<evidence type="ECO:0000313" key="3">
    <source>
        <dbReference type="Proteomes" id="UP000837857"/>
    </source>
</evidence>
<proteinExistence type="predicted"/>
<protein>
    <submittedName>
        <fullName evidence="2">Uncharacterized protein</fullName>
    </submittedName>
</protein>
<gene>
    <name evidence="2" type="ORF">IPOD504_LOCUS3244</name>
</gene>
<dbReference type="EMBL" id="OW152825">
    <property type="protein sequence ID" value="CAH2041560.1"/>
    <property type="molecule type" value="Genomic_DNA"/>
</dbReference>
<reference evidence="2" key="1">
    <citation type="submission" date="2022-03" db="EMBL/GenBank/DDBJ databases">
        <authorList>
            <person name="Martin H S."/>
        </authorList>
    </citation>
    <scope>NUCLEOTIDE SEQUENCE</scope>
</reference>
<sequence>MGLPGSEPIKNPNKHHTQWCGCGTLRMLTMSTRGPKSARTMQSGRHLRVEPLDSNQAITAPPSTPRPSRYSKWPNRSKIKSPGEIL</sequence>
<accession>A0ABN8HZ99</accession>
<keyword evidence="3" id="KW-1185">Reference proteome</keyword>
<feature type="non-terminal residue" evidence="2">
    <location>
        <position position="1"/>
    </location>
</feature>
<evidence type="ECO:0000313" key="2">
    <source>
        <dbReference type="EMBL" id="CAH2041560.1"/>
    </source>
</evidence>